<protein>
    <recommendedName>
        <fullName evidence="5">Lipoprotein</fullName>
    </recommendedName>
</protein>
<keyword evidence="2" id="KW-0732">Signal</keyword>
<organism evidence="3 4">
    <name type="scientific">Streptomyces alkaliterrae</name>
    <dbReference type="NCBI Taxonomy" id="2213162"/>
    <lineage>
        <taxon>Bacteria</taxon>
        <taxon>Bacillati</taxon>
        <taxon>Actinomycetota</taxon>
        <taxon>Actinomycetes</taxon>
        <taxon>Kitasatosporales</taxon>
        <taxon>Streptomycetaceae</taxon>
        <taxon>Streptomyces</taxon>
    </lineage>
</organism>
<evidence type="ECO:0000313" key="4">
    <source>
        <dbReference type="Proteomes" id="UP000525686"/>
    </source>
</evidence>
<dbReference type="InterPro" id="IPR005297">
    <property type="entry name" value="Lipoprotein_repeat"/>
</dbReference>
<evidence type="ECO:0000256" key="1">
    <source>
        <dbReference type="SAM" id="MobiDB-lite"/>
    </source>
</evidence>
<feature type="region of interest" description="Disordered" evidence="1">
    <location>
        <begin position="23"/>
        <end position="70"/>
    </location>
</feature>
<feature type="chain" id="PRO_5030525566" description="Lipoprotein" evidence="2">
    <location>
        <begin position="25"/>
        <end position="345"/>
    </location>
</feature>
<dbReference type="AlphaFoldDB" id="A0A7W3WJW0"/>
<feature type="signal peptide" evidence="2">
    <location>
        <begin position="1"/>
        <end position="24"/>
    </location>
</feature>
<evidence type="ECO:0008006" key="5">
    <source>
        <dbReference type="Google" id="ProtNLM"/>
    </source>
</evidence>
<dbReference type="InterPro" id="IPR047910">
    <property type="entry name" value="SCO0930-like"/>
</dbReference>
<feature type="region of interest" description="Disordered" evidence="1">
    <location>
        <begin position="159"/>
        <end position="223"/>
    </location>
</feature>
<dbReference type="NCBIfam" id="NF040526">
    <property type="entry name" value="SCO0930_lipo"/>
    <property type="match status" value="1"/>
</dbReference>
<proteinExistence type="predicted"/>
<dbReference type="GO" id="GO:0043448">
    <property type="term" value="P:alkane catabolic process"/>
    <property type="evidence" value="ECO:0007669"/>
    <property type="project" value="TreeGrafter"/>
</dbReference>
<gene>
    <name evidence="3" type="ORF">H3146_07730</name>
</gene>
<name>A0A7W3WJW0_9ACTN</name>
<accession>A0A7W3WJW0</accession>
<dbReference type="Pfam" id="PF03640">
    <property type="entry name" value="Lipoprotein_15"/>
    <property type="match status" value="4"/>
</dbReference>
<evidence type="ECO:0000256" key="2">
    <source>
        <dbReference type="SAM" id="SignalP"/>
    </source>
</evidence>
<dbReference type="RefSeq" id="WP_181353883.1">
    <property type="nucleotide sequence ID" value="NZ_JABJWZ010000045.1"/>
</dbReference>
<evidence type="ECO:0000313" key="3">
    <source>
        <dbReference type="EMBL" id="MBB1253260.1"/>
    </source>
</evidence>
<dbReference type="PANTHER" id="PTHR39335">
    <property type="entry name" value="BLL4220 PROTEIN"/>
    <property type="match status" value="1"/>
</dbReference>
<dbReference type="EMBL" id="JABJWZ010000045">
    <property type="protein sequence ID" value="MBB1253260.1"/>
    <property type="molecule type" value="Genomic_DNA"/>
</dbReference>
<dbReference type="Proteomes" id="UP000525686">
    <property type="component" value="Unassembled WGS sequence"/>
</dbReference>
<comment type="caution">
    <text evidence="3">The sequence shown here is derived from an EMBL/GenBank/DDBJ whole genome shotgun (WGS) entry which is preliminary data.</text>
</comment>
<dbReference type="PROSITE" id="PS51257">
    <property type="entry name" value="PROKAR_LIPOPROTEIN"/>
    <property type="match status" value="1"/>
</dbReference>
<sequence>MRNRRTVWVGAVVAALVAATSACGGDSDEGQGVTPAGESSSLAPDLATGGYGAGAGADQAGAPSRSGPAGTLVLREDAKLGEIVTDSAGWTLYRFENDTAKPPSSNCDGDCAKAWPPVPADDAAAAGGMDPELLGKVKRSDGTSQLTLGGWPVYRYAQDTTPGDTKGQGVGGNWNVLAADGGKASVQDSGGSSDDTPGAGEAGDDDAGSAPAGGGPAGGDEQTQLSAVKDPALGTIVADAQGRTLYRFDKDTAWPMKSNCEGECLKTWKPAKPVDKAALKGIDPKMISTLKRSDGSRQLAIDCWPVYWFTGDKKAGDTTGHGAGGVWWAVTPDGKKANGGAPAGS</sequence>
<dbReference type="PANTHER" id="PTHR39335:SF1">
    <property type="entry name" value="BLL4220 PROTEIN"/>
    <property type="match status" value="1"/>
</dbReference>
<reference evidence="4" key="1">
    <citation type="submission" date="2020-05" db="EMBL/GenBank/DDBJ databases">
        <title>Classification of alakaliphilic streptomycetes isolated from an alkaline soil next to Lonar Crater, India and a proposal for the recognition of Streptomyces alkaliterrae sp. nov.</title>
        <authorList>
            <person name="Golinska P."/>
        </authorList>
    </citation>
    <scope>NUCLEOTIDE SEQUENCE [LARGE SCALE GENOMIC DNA]</scope>
    <source>
        <strain evidence="4">OF3</strain>
    </source>
</reference>